<reference evidence="1 2" key="1">
    <citation type="submission" date="2019-03" db="EMBL/GenBank/DDBJ databases">
        <title>First draft genome of Liparis tanakae, snailfish: a comprehensive survey of snailfish specific genes.</title>
        <authorList>
            <person name="Kim W."/>
            <person name="Song I."/>
            <person name="Jeong J.-H."/>
            <person name="Kim D."/>
            <person name="Kim S."/>
            <person name="Ryu S."/>
            <person name="Song J.Y."/>
            <person name="Lee S.K."/>
        </authorList>
    </citation>
    <scope>NUCLEOTIDE SEQUENCE [LARGE SCALE GENOMIC DNA]</scope>
    <source>
        <tissue evidence="1">Muscle</tissue>
    </source>
</reference>
<dbReference type="Proteomes" id="UP000314294">
    <property type="component" value="Unassembled WGS sequence"/>
</dbReference>
<evidence type="ECO:0000313" key="2">
    <source>
        <dbReference type="Proteomes" id="UP000314294"/>
    </source>
</evidence>
<keyword evidence="2" id="KW-1185">Reference proteome</keyword>
<sequence length="202" mass="22137">MKTREEEEERRSPCSLICRICFTVSLRMAHLSGLTLRSSMSLMLAKISSASSSMYRFSCSRFLLSVLLFGLRGEKRVGRHLQPDGSPTASPRPRYALVMARLPSHRKCRRDSPPPRGSGVFPPPLLIFSKNQHLDRERRGKLGQTVISALKMQRDLFERRIINGGGERSPKQCAACEAAVGGAVGGPLGIREASIITSGGDG</sequence>
<organism evidence="1 2">
    <name type="scientific">Liparis tanakae</name>
    <name type="common">Tanaka's snailfish</name>
    <dbReference type="NCBI Taxonomy" id="230148"/>
    <lineage>
        <taxon>Eukaryota</taxon>
        <taxon>Metazoa</taxon>
        <taxon>Chordata</taxon>
        <taxon>Craniata</taxon>
        <taxon>Vertebrata</taxon>
        <taxon>Euteleostomi</taxon>
        <taxon>Actinopterygii</taxon>
        <taxon>Neopterygii</taxon>
        <taxon>Teleostei</taxon>
        <taxon>Neoteleostei</taxon>
        <taxon>Acanthomorphata</taxon>
        <taxon>Eupercaria</taxon>
        <taxon>Perciformes</taxon>
        <taxon>Cottioidei</taxon>
        <taxon>Cottales</taxon>
        <taxon>Liparidae</taxon>
        <taxon>Liparis</taxon>
    </lineage>
</organism>
<proteinExistence type="predicted"/>
<comment type="caution">
    <text evidence="1">The sequence shown here is derived from an EMBL/GenBank/DDBJ whole genome shotgun (WGS) entry which is preliminary data.</text>
</comment>
<dbReference type="AlphaFoldDB" id="A0A4Z2FLW6"/>
<dbReference type="EMBL" id="SRLO01001083">
    <property type="protein sequence ID" value="TNN41753.1"/>
    <property type="molecule type" value="Genomic_DNA"/>
</dbReference>
<accession>A0A4Z2FLW6</accession>
<name>A0A4Z2FLW6_9TELE</name>
<evidence type="ECO:0000313" key="1">
    <source>
        <dbReference type="EMBL" id="TNN41753.1"/>
    </source>
</evidence>
<gene>
    <name evidence="1" type="ORF">EYF80_048088</name>
</gene>
<protein>
    <submittedName>
        <fullName evidence="1">Uncharacterized protein</fullName>
    </submittedName>
</protein>